<dbReference type="Gene3D" id="3.10.20.730">
    <property type="entry name" value="RNAP, epsilon subunit-like"/>
    <property type="match status" value="1"/>
</dbReference>
<gene>
    <name evidence="5" type="ORF">XA3_06840</name>
</gene>
<proteinExistence type="predicted"/>
<accession>A0AAU9D435</accession>
<dbReference type="RefSeq" id="WP_317636159.1">
    <property type="nucleotide sequence ID" value="NZ_AP026802.1"/>
</dbReference>
<evidence type="ECO:0000313" key="6">
    <source>
        <dbReference type="Proteomes" id="UP001321861"/>
    </source>
</evidence>
<reference evidence="5 6" key="1">
    <citation type="journal article" date="2023" name="Microbiol. Spectr.">
        <title>Symbiosis of Carpenter Bees with Uncharacterized Lactic Acid Bacteria Showing NAD Auxotrophy.</title>
        <authorList>
            <person name="Kawasaki S."/>
            <person name="Ozawa K."/>
            <person name="Mori T."/>
            <person name="Yamamoto A."/>
            <person name="Ito M."/>
            <person name="Ohkuma M."/>
            <person name="Sakamoto M."/>
            <person name="Matsutani M."/>
        </authorList>
    </citation>
    <scope>NUCLEOTIDE SEQUENCE [LARGE SCALE GENOMIC DNA]</scope>
    <source>
        <strain evidence="5 6">XA3</strain>
    </source>
</reference>
<dbReference type="GO" id="GO:0016779">
    <property type="term" value="F:nucleotidyltransferase activity"/>
    <property type="evidence" value="ECO:0007669"/>
    <property type="project" value="UniProtKB-KW"/>
</dbReference>
<name>A0AAU9D435_9LACO</name>
<keyword evidence="4" id="KW-0804">Transcription</keyword>
<dbReference type="EMBL" id="AP026802">
    <property type="protein sequence ID" value="BDR58243.1"/>
    <property type="molecule type" value="Genomic_DNA"/>
</dbReference>
<sequence length="72" mass="8600">MIYKVYYQGDAECTPRRERTQTLYAEAASIPDLKKKIVEKFNYSIEYVAELNEQDLDYEKEHNSDFEVLKDL</sequence>
<evidence type="ECO:0000256" key="3">
    <source>
        <dbReference type="ARBA" id="ARBA00022695"/>
    </source>
</evidence>
<evidence type="ECO:0000256" key="1">
    <source>
        <dbReference type="ARBA" id="ARBA00022478"/>
    </source>
</evidence>
<evidence type="ECO:0000313" key="5">
    <source>
        <dbReference type="EMBL" id="BDR58243.1"/>
    </source>
</evidence>
<evidence type="ECO:0000256" key="2">
    <source>
        <dbReference type="ARBA" id="ARBA00022679"/>
    </source>
</evidence>
<dbReference type="Proteomes" id="UP001321861">
    <property type="component" value="Chromosome"/>
</dbReference>
<keyword evidence="2" id="KW-0808">Transferase</keyword>
<dbReference type="InterPro" id="IPR009907">
    <property type="entry name" value="RpoY"/>
</dbReference>
<keyword evidence="3" id="KW-0548">Nucleotidyltransferase</keyword>
<evidence type="ECO:0000256" key="4">
    <source>
        <dbReference type="ARBA" id="ARBA00023163"/>
    </source>
</evidence>
<keyword evidence="6" id="KW-1185">Reference proteome</keyword>
<keyword evidence="1" id="KW-0240">DNA-directed RNA polymerase</keyword>
<protein>
    <submittedName>
        <fullName evidence="5">UPF0356 protein</fullName>
    </submittedName>
</protein>
<dbReference type="AlphaFoldDB" id="A0AAU9D435"/>
<organism evidence="5 6">
    <name type="scientific">Xylocopilactobacillus apicola</name>
    <dbReference type="NCBI Taxonomy" id="2932184"/>
    <lineage>
        <taxon>Bacteria</taxon>
        <taxon>Bacillati</taxon>
        <taxon>Bacillota</taxon>
        <taxon>Bacilli</taxon>
        <taxon>Lactobacillales</taxon>
        <taxon>Lactobacillaceae</taxon>
        <taxon>Xylocopilactobacillus</taxon>
    </lineage>
</organism>
<dbReference type="GO" id="GO:0000428">
    <property type="term" value="C:DNA-directed RNA polymerase complex"/>
    <property type="evidence" value="ECO:0007669"/>
    <property type="project" value="UniProtKB-KW"/>
</dbReference>
<dbReference type="Pfam" id="PF07288">
    <property type="entry name" value="RpoY"/>
    <property type="match status" value="1"/>
</dbReference>
<dbReference type="KEGG" id="xap:XA3_06840"/>